<proteinExistence type="predicted"/>
<reference evidence="1 2" key="1">
    <citation type="submission" date="2018-06" db="EMBL/GenBank/DDBJ databases">
        <authorList>
            <consortium name="Pathogen Informatics"/>
            <person name="Doyle S."/>
        </authorList>
    </citation>
    <scope>NUCLEOTIDE SEQUENCE [LARGE SCALE GENOMIC DNA]</scope>
    <source>
        <strain evidence="1 2">NCTC13148</strain>
    </source>
</reference>
<dbReference type="PANTHER" id="PTHR30451:SF10">
    <property type="entry name" value="OUTER MEMBRANE USHER PROTEIN YFCU-RELATED"/>
    <property type="match status" value="1"/>
</dbReference>
<organism evidence="1 2">
    <name type="scientific">Escherichia coli</name>
    <dbReference type="NCBI Taxonomy" id="562"/>
    <lineage>
        <taxon>Bacteria</taxon>
        <taxon>Pseudomonadati</taxon>
        <taxon>Pseudomonadota</taxon>
        <taxon>Gammaproteobacteria</taxon>
        <taxon>Enterobacterales</taxon>
        <taxon>Enterobacteriaceae</taxon>
        <taxon>Escherichia</taxon>
    </lineage>
</organism>
<dbReference type="EMBL" id="UGET01000004">
    <property type="protein sequence ID" value="STL75837.1"/>
    <property type="molecule type" value="Genomic_DNA"/>
</dbReference>
<accession>A0A377BTZ3</accession>
<dbReference type="Pfam" id="PF00577">
    <property type="entry name" value="Usher"/>
    <property type="match status" value="1"/>
</dbReference>
<dbReference type="InterPro" id="IPR000015">
    <property type="entry name" value="Fimb_usher"/>
</dbReference>
<dbReference type="Proteomes" id="UP000254255">
    <property type="component" value="Unassembled WGS sequence"/>
</dbReference>
<dbReference type="GO" id="GO:0009279">
    <property type="term" value="C:cell outer membrane"/>
    <property type="evidence" value="ECO:0007669"/>
    <property type="project" value="TreeGrafter"/>
</dbReference>
<dbReference type="PANTHER" id="PTHR30451">
    <property type="entry name" value="OUTER MEMBRANE USHER PROTEIN"/>
    <property type="match status" value="1"/>
</dbReference>
<name>A0A377BTZ3_ECOLX</name>
<evidence type="ECO:0000313" key="2">
    <source>
        <dbReference type="Proteomes" id="UP000254255"/>
    </source>
</evidence>
<protein>
    <submittedName>
        <fullName evidence="1">Outer membrane export usher protein</fullName>
    </submittedName>
</protein>
<dbReference type="AlphaFoldDB" id="A0A377BTZ3"/>
<evidence type="ECO:0000313" key="1">
    <source>
        <dbReference type="EMBL" id="STL75837.1"/>
    </source>
</evidence>
<sequence length="111" mass="11955">MMVSLAQVDLSANYHEGQYTSAGLSLQGGATLTAHGGALHRTQNMGGTRLLIDADGVADVPVEGNGAAVYTNMFGKGRRFESITITAIRRISTSTNCRKTPKQPSRWYKPR</sequence>
<gene>
    <name evidence="1" type="primary">yfcT</name>
    <name evidence="1" type="ORF">NCTC13148_02074</name>
</gene>
<dbReference type="GO" id="GO:0009297">
    <property type="term" value="P:pilus assembly"/>
    <property type="evidence" value="ECO:0007669"/>
    <property type="project" value="InterPro"/>
</dbReference>
<dbReference type="GO" id="GO:0015473">
    <property type="term" value="F:fimbrial usher porin activity"/>
    <property type="evidence" value="ECO:0007669"/>
    <property type="project" value="InterPro"/>
</dbReference>